<evidence type="ECO:0000259" key="1">
    <source>
        <dbReference type="Pfam" id="PF08241"/>
    </source>
</evidence>
<keyword evidence="2" id="KW-0808">Transferase</keyword>
<dbReference type="GO" id="GO:0032259">
    <property type="term" value="P:methylation"/>
    <property type="evidence" value="ECO:0007669"/>
    <property type="project" value="UniProtKB-KW"/>
</dbReference>
<dbReference type="AlphaFoldDB" id="A0A7V7PRR7"/>
<dbReference type="Proteomes" id="UP000432089">
    <property type="component" value="Unassembled WGS sequence"/>
</dbReference>
<dbReference type="InterPro" id="IPR013216">
    <property type="entry name" value="Methyltransf_11"/>
</dbReference>
<organism evidence="2 3">
    <name type="scientific">Plantimonas leprariae</name>
    <dbReference type="NCBI Taxonomy" id="2615207"/>
    <lineage>
        <taxon>Bacteria</taxon>
        <taxon>Pseudomonadati</taxon>
        <taxon>Pseudomonadota</taxon>
        <taxon>Alphaproteobacteria</taxon>
        <taxon>Hyphomicrobiales</taxon>
        <taxon>Aurantimonadaceae</taxon>
        <taxon>Plantimonas</taxon>
    </lineage>
</organism>
<dbReference type="InterPro" id="IPR029063">
    <property type="entry name" value="SAM-dependent_MTases_sf"/>
</dbReference>
<keyword evidence="3" id="KW-1185">Reference proteome</keyword>
<dbReference type="CDD" id="cd02440">
    <property type="entry name" value="AdoMet_MTases"/>
    <property type="match status" value="1"/>
</dbReference>
<dbReference type="PANTHER" id="PTHR43591">
    <property type="entry name" value="METHYLTRANSFERASE"/>
    <property type="match status" value="1"/>
</dbReference>
<protein>
    <submittedName>
        <fullName evidence="2">Class I SAM-dependent methyltransferase</fullName>
    </submittedName>
</protein>
<dbReference type="Pfam" id="PF08241">
    <property type="entry name" value="Methyltransf_11"/>
    <property type="match status" value="1"/>
</dbReference>
<dbReference type="RefSeq" id="WP_150968702.1">
    <property type="nucleotide sequence ID" value="NZ_VZDO01000003.1"/>
</dbReference>
<gene>
    <name evidence="2" type="ORF">F6X38_06070</name>
</gene>
<feature type="domain" description="Methyltransferase type 11" evidence="1">
    <location>
        <begin position="48"/>
        <end position="143"/>
    </location>
</feature>
<evidence type="ECO:0000313" key="3">
    <source>
        <dbReference type="Proteomes" id="UP000432089"/>
    </source>
</evidence>
<reference evidence="2 3" key="1">
    <citation type="submission" date="2019-09" db="EMBL/GenBank/DDBJ databases">
        <title>YIM 132180 draft genome.</title>
        <authorList>
            <person name="Zhang K."/>
        </authorList>
    </citation>
    <scope>NUCLEOTIDE SEQUENCE [LARGE SCALE GENOMIC DNA]</scope>
    <source>
        <strain evidence="2 3">YIM 132180</strain>
    </source>
</reference>
<accession>A0A7V7PRR7</accession>
<keyword evidence="2" id="KW-0489">Methyltransferase</keyword>
<dbReference type="EMBL" id="VZDO01000003">
    <property type="protein sequence ID" value="KAB0681447.1"/>
    <property type="molecule type" value="Genomic_DNA"/>
</dbReference>
<dbReference type="SUPFAM" id="SSF53335">
    <property type="entry name" value="S-adenosyl-L-methionine-dependent methyltransferases"/>
    <property type="match status" value="1"/>
</dbReference>
<proteinExistence type="predicted"/>
<dbReference type="GO" id="GO:0008757">
    <property type="term" value="F:S-adenosylmethionine-dependent methyltransferase activity"/>
    <property type="evidence" value="ECO:0007669"/>
    <property type="project" value="InterPro"/>
</dbReference>
<evidence type="ECO:0000313" key="2">
    <source>
        <dbReference type="EMBL" id="KAB0681447.1"/>
    </source>
</evidence>
<sequence length="254" mass="26993">MSGTHSTLVDRQFGAQAEAYVASAVHAAGEDLDWLAAHLATLRPVRLLDLGCGGGHVAYRAAAHAGEVTAADLSDAMLAAVQREAAARGLGNILTQQARAEALPFPDGTFDAVATRFSAHHWSDAAAGLREAARVLAPGGMLFAMDAISPGPPLLDTHLQAVEALRDPSHVRDYSAAEWLRMLAAAGFAVQEVRTCRLRMEFASWTARMRTPDAAQAAIRYLQDALPEAARRQMEVEADGSFMLPTLRIAAAKA</sequence>
<comment type="caution">
    <text evidence="2">The sequence shown here is derived from an EMBL/GenBank/DDBJ whole genome shotgun (WGS) entry which is preliminary data.</text>
</comment>
<dbReference type="Gene3D" id="3.40.50.150">
    <property type="entry name" value="Vaccinia Virus protein VP39"/>
    <property type="match status" value="1"/>
</dbReference>
<name>A0A7V7PRR7_9HYPH</name>